<dbReference type="PATRIC" id="fig|1449336.4.peg.2175"/>
<dbReference type="EMBL" id="JQBS01000035">
    <property type="protein sequence ID" value="KRN54554.1"/>
    <property type="molecule type" value="Genomic_DNA"/>
</dbReference>
<reference evidence="1 2" key="1">
    <citation type="journal article" date="2015" name="Genome Announc.">
        <title>Expanding the biotechnology potential of lactobacilli through comparative genomics of 213 strains and associated genera.</title>
        <authorList>
            <person name="Sun Z."/>
            <person name="Harris H.M."/>
            <person name="McCann A."/>
            <person name="Guo C."/>
            <person name="Argimon S."/>
            <person name="Zhang W."/>
            <person name="Yang X."/>
            <person name="Jeffery I.B."/>
            <person name="Cooney J.C."/>
            <person name="Kagawa T.F."/>
            <person name="Liu W."/>
            <person name="Song Y."/>
            <person name="Salvetti E."/>
            <person name="Wrobel A."/>
            <person name="Rasinkangas P."/>
            <person name="Parkhill J."/>
            <person name="Rea M.C."/>
            <person name="O'Sullivan O."/>
            <person name="Ritari J."/>
            <person name="Douillard F.P."/>
            <person name="Paul Ross R."/>
            <person name="Yang R."/>
            <person name="Briner A.E."/>
            <person name="Felis G.E."/>
            <person name="de Vos W.M."/>
            <person name="Barrangou R."/>
            <person name="Klaenhammer T.R."/>
            <person name="Caufield P.W."/>
            <person name="Cui Y."/>
            <person name="Zhang H."/>
            <person name="O'Toole P.W."/>
        </authorList>
    </citation>
    <scope>NUCLEOTIDE SEQUENCE [LARGE SCALE GENOMIC DNA]</scope>
    <source>
        <strain evidence="1 2">DSM 20623</strain>
    </source>
</reference>
<evidence type="ECO:0000313" key="1">
    <source>
        <dbReference type="EMBL" id="KRN54554.1"/>
    </source>
</evidence>
<sequence length="50" mass="6082">MMKLAKLIRYKGGQQYEMGKFISIPRSHWNVIFYRYDGACFVCRSLKKRY</sequence>
<evidence type="ECO:0000313" key="2">
    <source>
        <dbReference type="Proteomes" id="UP000051658"/>
    </source>
</evidence>
<proteinExistence type="predicted"/>
<name>A0A0R2HXL0_CARDV</name>
<comment type="caution">
    <text evidence="1">The sequence shown here is derived from an EMBL/GenBank/DDBJ whole genome shotgun (WGS) entry which is preliminary data.</text>
</comment>
<keyword evidence="2" id="KW-1185">Reference proteome</keyword>
<accession>A0A0R2HXL0</accession>
<dbReference type="AlphaFoldDB" id="A0A0R2HXL0"/>
<organism evidence="1 2">
    <name type="scientific">Carnobacterium divergens DSM 20623</name>
    <dbReference type="NCBI Taxonomy" id="1449336"/>
    <lineage>
        <taxon>Bacteria</taxon>
        <taxon>Bacillati</taxon>
        <taxon>Bacillota</taxon>
        <taxon>Bacilli</taxon>
        <taxon>Lactobacillales</taxon>
        <taxon>Carnobacteriaceae</taxon>
        <taxon>Carnobacterium</taxon>
    </lineage>
</organism>
<dbReference type="Proteomes" id="UP000051658">
    <property type="component" value="Unassembled WGS sequence"/>
</dbReference>
<protein>
    <submittedName>
        <fullName evidence="1">Uncharacterized protein</fullName>
    </submittedName>
</protein>
<gene>
    <name evidence="1" type="ORF">IV74_GL002138</name>
</gene>